<dbReference type="Proteomes" id="UP001055091">
    <property type="component" value="Unassembled WGS sequence"/>
</dbReference>
<sequence length="103" mass="12198">MKGNTYIDEFLGIVGFLSHSQKVPIDKGYILVSRKILDNMLNRNSYDTVEQKLRIWKRLHWIDADPDRYTKKISRNGKRTRVVKIDMDVYYTLAFLFSKEPGQ</sequence>
<dbReference type="Proteomes" id="UP000263014">
    <property type="component" value="Unassembled WGS sequence"/>
</dbReference>
<organism evidence="2 3">
    <name type="scientific">Hungatella hathewayi</name>
    <dbReference type="NCBI Taxonomy" id="154046"/>
    <lineage>
        <taxon>Bacteria</taxon>
        <taxon>Bacillati</taxon>
        <taxon>Bacillota</taxon>
        <taxon>Clostridia</taxon>
        <taxon>Lachnospirales</taxon>
        <taxon>Lachnospiraceae</taxon>
        <taxon>Hungatella</taxon>
    </lineage>
</organism>
<proteinExistence type="predicted"/>
<gene>
    <name evidence="1" type="ORF">CE91St55_68000</name>
    <name evidence="2" type="ORF">DXD79_31130</name>
</gene>
<evidence type="ECO:0000313" key="3">
    <source>
        <dbReference type="Proteomes" id="UP000263014"/>
    </source>
</evidence>
<comment type="caution">
    <text evidence="2">The sequence shown here is derived from an EMBL/GenBank/DDBJ whole genome shotgun (WGS) entry which is preliminary data.</text>
</comment>
<name>A0A374NX72_9FIRM</name>
<dbReference type="EMBL" id="BQNJ01000003">
    <property type="protein sequence ID" value="GKH04819.1"/>
    <property type="molecule type" value="Genomic_DNA"/>
</dbReference>
<reference evidence="1" key="2">
    <citation type="submission" date="2022-01" db="EMBL/GenBank/DDBJ databases">
        <title>Novel bile acid biosynthetic pathways are enriched in the microbiome of centenarians.</title>
        <authorList>
            <person name="Sato Y."/>
            <person name="Atarashi K."/>
            <person name="Plichta R.D."/>
            <person name="Arai Y."/>
            <person name="Sasajima S."/>
            <person name="Kearney M.S."/>
            <person name="Suda W."/>
            <person name="Takeshita K."/>
            <person name="Sasaki T."/>
            <person name="Okamoto S."/>
            <person name="Skelly N.A."/>
            <person name="Okamura Y."/>
            <person name="Vlamakis H."/>
            <person name="Li Y."/>
            <person name="Tanoue T."/>
            <person name="Takei H."/>
            <person name="Nittono H."/>
            <person name="Narushima S."/>
            <person name="Irie J."/>
            <person name="Itoh H."/>
            <person name="Moriya K."/>
            <person name="Sugiura Y."/>
            <person name="Suematsu M."/>
            <person name="Moritoki N."/>
            <person name="Shibata S."/>
            <person name="Littman R.D."/>
            <person name="Fischbach A.M."/>
            <person name="Uwamino Y."/>
            <person name="Inoue T."/>
            <person name="Honda A."/>
            <person name="Hattori M."/>
            <person name="Murai T."/>
            <person name="Xavier J.R."/>
            <person name="Hirose N."/>
            <person name="Honda K."/>
        </authorList>
    </citation>
    <scope>NUCLEOTIDE SEQUENCE</scope>
    <source>
        <strain evidence="1">CE91-St55</strain>
    </source>
</reference>
<dbReference type="RefSeq" id="WP_118033322.1">
    <property type="nucleotide sequence ID" value="NZ_BQNJ01000003.1"/>
</dbReference>
<dbReference type="AlphaFoldDB" id="A0A374NX72"/>
<evidence type="ECO:0000313" key="2">
    <source>
        <dbReference type="EMBL" id="RGI95750.1"/>
    </source>
</evidence>
<protein>
    <submittedName>
        <fullName evidence="2">Uncharacterized protein</fullName>
    </submittedName>
</protein>
<reference evidence="2 3" key="1">
    <citation type="submission" date="2018-08" db="EMBL/GenBank/DDBJ databases">
        <title>A genome reference for cultivated species of the human gut microbiota.</title>
        <authorList>
            <person name="Zou Y."/>
            <person name="Xue W."/>
            <person name="Luo G."/>
        </authorList>
    </citation>
    <scope>NUCLEOTIDE SEQUENCE [LARGE SCALE GENOMIC DNA]</scope>
    <source>
        <strain evidence="2 3">TM09-12</strain>
    </source>
</reference>
<dbReference type="EMBL" id="QSON01000028">
    <property type="protein sequence ID" value="RGI95750.1"/>
    <property type="molecule type" value="Genomic_DNA"/>
</dbReference>
<accession>A0A374NX72</accession>
<evidence type="ECO:0000313" key="1">
    <source>
        <dbReference type="EMBL" id="GKH04819.1"/>
    </source>
</evidence>